<dbReference type="SMART" id="SM00382">
    <property type="entry name" value="AAA"/>
    <property type="match status" value="1"/>
</dbReference>
<dbReference type="PANTHER" id="PTHR42848:SF1">
    <property type="entry name" value="HOLLIDAY JUNCTION BRANCH MIGRATION COMPLEX SUBUNIT RUVB"/>
    <property type="match status" value="1"/>
</dbReference>
<proteinExistence type="inferred from homology"/>
<dbReference type="InterPro" id="IPR003593">
    <property type="entry name" value="AAA+_ATPase"/>
</dbReference>
<dbReference type="GO" id="GO:0006281">
    <property type="term" value="P:DNA repair"/>
    <property type="evidence" value="ECO:0007669"/>
    <property type="project" value="UniProtKB-UniRule"/>
</dbReference>
<dbReference type="EC" id="3.6.4.-" evidence="9"/>
<dbReference type="InterPro" id="IPR008824">
    <property type="entry name" value="RuvB-like_N"/>
</dbReference>
<dbReference type="GO" id="GO:0006310">
    <property type="term" value="P:DNA recombination"/>
    <property type="evidence" value="ECO:0007669"/>
    <property type="project" value="UniProtKB-UniRule"/>
</dbReference>
<dbReference type="HAMAP" id="MF_00016">
    <property type="entry name" value="DNA_HJ_migration_RuvB"/>
    <property type="match status" value="1"/>
</dbReference>
<organism evidence="11 12">
    <name type="scientific">Candidatus Magasanikbacteria bacterium RIFCSPLOWO2_12_FULL_43_12</name>
    <dbReference type="NCBI Taxonomy" id="1798692"/>
    <lineage>
        <taxon>Bacteria</taxon>
        <taxon>Candidatus Magasanikiibacteriota</taxon>
    </lineage>
</organism>
<evidence type="ECO:0000256" key="2">
    <source>
        <dbReference type="ARBA" id="ARBA00022741"/>
    </source>
</evidence>
<evidence type="ECO:0000313" key="11">
    <source>
        <dbReference type="EMBL" id="OGH73898.1"/>
    </source>
</evidence>
<dbReference type="GO" id="GO:0005524">
    <property type="term" value="F:ATP binding"/>
    <property type="evidence" value="ECO:0007669"/>
    <property type="project" value="UniProtKB-UniRule"/>
</dbReference>
<keyword evidence="6 9" id="KW-0238">DNA-binding</keyword>
<dbReference type="InterPro" id="IPR041445">
    <property type="entry name" value="AAA_lid_4"/>
</dbReference>
<dbReference type="Pfam" id="PF05491">
    <property type="entry name" value="WHD_RuvB"/>
    <property type="match status" value="1"/>
</dbReference>
<keyword evidence="4 9" id="KW-0378">Hydrolase</keyword>
<evidence type="ECO:0000256" key="9">
    <source>
        <dbReference type="HAMAP-Rule" id="MF_00016"/>
    </source>
</evidence>
<comment type="subcellular location">
    <subcellularLocation>
        <location evidence="9">Cytoplasm</location>
    </subcellularLocation>
</comment>
<feature type="region of interest" description="Head domain (RuvB-H)" evidence="9">
    <location>
        <begin position="264"/>
        <end position="347"/>
    </location>
</feature>
<dbReference type="CDD" id="cd00009">
    <property type="entry name" value="AAA"/>
    <property type="match status" value="1"/>
</dbReference>
<evidence type="ECO:0000256" key="3">
    <source>
        <dbReference type="ARBA" id="ARBA00022763"/>
    </source>
</evidence>
<dbReference type="InterPro" id="IPR027417">
    <property type="entry name" value="P-loop_NTPase"/>
</dbReference>
<evidence type="ECO:0000256" key="7">
    <source>
        <dbReference type="ARBA" id="ARBA00023172"/>
    </source>
</evidence>
<gene>
    <name evidence="9" type="primary">ruvB</name>
    <name evidence="11" type="ORF">A3G00_01655</name>
</gene>
<evidence type="ECO:0000256" key="5">
    <source>
        <dbReference type="ARBA" id="ARBA00022840"/>
    </source>
</evidence>
<feature type="binding site" evidence="9">
    <location>
        <position position="75"/>
    </location>
    <ligand>
        <name>ATP</name>
        <dbReference type="ChEBI" id="CHEBI:30616"/>
    </ligand>
</feature>
<dbReference type="AlphaFoldDB" id="A0A1F6MQS9"/>
<dbReference type="InterPro" id="IPR008823">
    <property type="entry name" value="RuvB_wg_C"/>
</dbReference>
<comment type="domain">
    <text evidence="9">Has 3 domains, the large (RuvB-L) and small ATPase (RuvB-S) domains and the C-terminal head (RuvB-H) domain. The head domain binds DNA, while the ATPase domains jointly bind ATP, ADP or are empty depending on the state of the subunit in the translocation cycle. During a single DNA translocation step the structure of each domain remains the same, but their relative positions change.</text>
</comment>
<accession>A0A1F6MQS9</accession>
<keyword evidence="8 9" id="KW-0234">DNA repair</keyword>
<feature type="binding site" evidence="9">
    <location>
        <position position="227"/>
    </location>
    <ligand>
        <name>ATP</name>
        <dbReference type="ChEBI" id="CHEBI:30616"/>
    </ligand>
</feature>
<dbReference type="GO" id="GO:0000400">
    <property type="term" value="F:four-way junction DNA binding"/>
    <property type="evidence" value="ECO:0007669"/>
    <property type="project" value="UniProtKB-UniRule"/>
</dbReference>
<dbReference type="InterPro" id="IPR004605">
    <property type="entry name" value="DNA_helicase_Holl-junc_RuvB"/>
</dbReference>
<feature type="binding site" evidence="9">
    <location>
        <position position="319"/>
    </location>
    <ligand>
        <name>DNA</name>
        <dbReference type="ChEBI" id="CHEBI:16991"/>
    </ligand>
</feature>
<dbReference type="SUPFAM" id="SSF52540">
    <property type="entry name" value="P-loop containing nucleoside triphosphate hydrolases"/>
    <property type="match status" value="1"/>
</dbReference>
<keyword evidence="7 9" id="KW-0233">DNA recombination</keyword>
<keyword evidence="2 9" id="KW-0547">Nucleotide-binding</keyword>
<evidence type="ECO:0000313" key="12">
    <source>
        <dbReference type="Proteomes" id="UP000178347"/>
    </source>
</evidence>
<feature type="region of interest" description="Small ATPAse domain (RuvB-S)" evidence="9">
    <location>
        <begin position="191"/>
        <end position="261"/>
    </location>
</feature>
<dbReference type="Pfam" id="PF17864">
    <property type="entry name" value="AAA_lid_4"/>
    <property type="match status" value="1"/>
</dbReference>
<dbReference type="Pfam" id="PF05496">
    <property type="entry name" value="RuvB_N"/>
    <property type="match status" value="1"/>
</dbReference>
<feature type="domain" description="AAA+ ATPase" evidence="10">
    <location>
        <begin position="60"/>
        <end position="191"/>
    </location>
</feature>
<comment type="subunit">
    <text evidence="9">Homohexamer. Forms an RuvA(8)-RuvB(12)-Holliday junction (HJ) complex. HJ DNA is sandwiched between 2 RuvA tetramers; dsDNA enters through RuvA and exits via RuvB. An RuvB hexamer assembles on each DNA strand where it exits the tetramer. Each RuvB hexamer is contacted by two RuvA subunits (via domain III) on 2 adjacent RuvB subunits; this complex drives branch migration. In the full resolvosome a probable DNA-RuvA(4)-RuvB(12)-RuvC(2) complex forms which resolves the HJ.</text>
</comment>
<evidence type="ECO:0000256" key="8">
    <source>
        <dbReference type="ARBA" id="ARBA00023204"/>
    </source>
</evidence>
<evidence type="ECO:0000256" key="4">
    <source>
        <dbReference type="ARBA" id="ARBA00022801"/>
    </source>
</evidence>
<dbReference type="GO" id="GO:0016887">
    <property type="term" value="F:ATP hydrolysis activity"/>
    <property type="evidence" value="ECO:0007669"/>
    <property type="project" value="RHEA"/>
</dbReference>
<dbReference type="NCBIfam" id="TIGR00635">
    <property type="entry name" value="ruvB"/>
    <property type="match status" value="1"/>
</dbReference>
<dbReference type="Gene3D" id="3.40.50.300">
    <property type="entry name" value="P-loop containing nucleotide triphosphate hydrolases"/>
    <property type="match status" value="1"/>
</dbReference>
<evidence type="ECO:0000256" key="6">
    <source>
        <dbReference type="ARBA" id="ARBA00023125"/>
    </source>
</evidence>
<dbReference type="PANTHER" id="PTHR42848">
    <property type="match status" value="1"/>
</dbReference>
<evidence type="ECO:0000256" key="1">
    <source>
        <dbReference type="ARBA" id="ARBA00022490"/>
    </source>
</evidence>
<dbReference type="Proteomes" id="UP000178347">
    <property type="component" value="Unassembled WGS sequence"/>
</dbReference>
<dbReference type="InterPro" id="IPR036388">
    <property type="entry name" value="WH-like_DNA-bd_sf"/>
</dbReference>
<dbReference type="NCBIfam" id="NF000868">
    <property type="entry name" value="PRK00080.1"/>
    <property type="match status" value="1"/>
</dbReference>
<dbReference type="EMBL" id="MFQN01000034">
    <property type="protein sequence ID" value="OGH73898.1"/>
    <property type="molecule type" value="Genomic_DNA"/>
</dbReference>
<feature type="binding site" evidence="9">
    <location>
        <position position="75"/>
    </location>
    <ligand>
        <name>Mg(2+)</name>
        <dbReference type="ChEBI" id="CHEBI:18420"/>
    </ligand>
</feature>
<feature type="binding site" evidence="9">
    <location>
        <begin position="137"/>
        <end position="139"/>
    </location>
    <ligand>
        <name>ATP</name>
        <dbReference type="ChEBI" id="CHEBI:30616"/>
    </ligand>
</feature>
<feature type="binding site" evidence="9">
    <location>
        <position position="76"/>
    </location>
    <ligand>
        <name>ATP</name>
        <dbReference type="ChEBI" id="CHEBI:30616"/>
    </ligand>
</feature>
<feature type="binding site" evidence="9">
    <location>
        <position position="324"/>
    </location>
    <ligand>
        <name>DNA</name>
        <dbReference type="ChEBI" id="CHEBI:16991"/>
    </ligand>
</feature>
<feature type="binding site" evidence="9">
    <location>
        <position position="30"/>
    </location>
    <ligand>
        <name>ATP</name>
        <dbReference type="ChEBI" id="CHEBI:30616"/>
    </ligand>
</feature>
<keyword evidence="11" id="KW-0347">Helicase</keyword>
<feature type="binding site" evidence="9">
    <location>
        <position position="29"/>
    </location>
    <ligand>
        <name>ATP</name>
        <dbReference type="ChEBI" id="CHEBI:30616"/>
    </ligand>
</feature>
<dbReference type="GO" id="GO:0009378">
    <property type="term" value="F:four-way junction helicase activity"/>
    <property type="evidence" value="ECO:0007669"/>
    <property type="project" value="InterPro"/>
</dbReference>
<comment type="caution">
    <text evidence="11">The sequence shown here is derived from an EMBL/GenBank/DDBJ whole genome shotgun (WGS) entry which is preliminary data.</text>
</comment>
<dbReference type="InterPro" id="IPR036390">
    <property type="entry name" value="WH_DNA-bd_sf"/>
</dbReference>
<dbReference type="Gene3D" id="1.10.10.10">
    <property type="entry name" value="Winged helix-like DNA-binding domain superfamily/Winged helix DNA-binding domain"/>
    <property type="match status" value="1"/>
</dbReference>
<dbReference type="GO" id="GO:0005737">
    <property type="term" value="C:cytoplasm"/>
    <property type="evidence" value="ECO:0007669"/>
    <property type="project" value="UniProtKB-SubCell"/>
</dbReference>
<protein>
    <recommendedName>
        <fullName evidence="9">Holliday junction branch migration complex subunit RuvB</fullName>
        <ecNumber evidence="9">3.6.4.-</ecNumber>
    </recommendedName>
</protein>
<keyword evidence="5 9" id="KW-0067">ATP-binding</keyword>
<comment type="similarity">
    <text evidence="9">Belongs to the RuvB family.</text>
</comment>
<feature type="region of interest" description="Large ATPase domain (RuvB-L)" evidence="9">
    <location>
        <begin position="10"/>
        <end position="190"/>
    </location>
</feature>
<feature type="binding site" evidence="9">
    <location>
        <position position="190"/>
    </location>
    <ligand>
        <name>ATP</name>
        <dbReference type="ChEBI" id="CHEBI:30616"/>
    </ligand>
</feature>
<keyword evidence="3 9" id="KW-0227">DNA damage</keyword>
<comment type="caution">
    <text evidence="9">Lacks conserved residue(s) required for the propagation of feature annotation.</text>
</comment>
<name>A0A1F6MQS9_9BACT</name>
<dbReference type="Gene3D" id="1.10.8.60">
    <property type="match status" value="1"/>
</dbReference>
<dbReference type="SUPFAM" id="SSF46785">
    <property type="entry name" value="Winged helix' DNA-binding domain"/>
    <property type="match status" value="1"/>
</dbReference>
<comment type="function">
    <text evidence="9">The RuvA-RuvB-RuvC complex processes Holliday junction (HJ) DNA during genetic recombination and DNA repair, while the RuvA-RuvB complex plays an important role in the rescue of blocked DNA replication forks via replication fork reversal (RFR). RuvA specifically binds to HJ cruciform DNA, conferring on it an open structure. The RuvB hexamer acts as an ATP-dependent pump, pulling dsDNA into and through the RuvAB complex. RuvB forms 2 homohexamers on either side of HJ DNA bound by 1 or 2 RuvA tetramers; 4 subunits per hexamer contact DNA at a time. Coordinated motions by a converter formed by DNA-disengaged RuvB subunits stimulates ATP hydrolysis and nucleotide exchange. Immobilization of the converter enables RuvB to convert the ATP-contained energy into a lever motion, pulling 2 nucleotides of DNA out of the RuvA tetramer per ATP hydrolyzed, thus driving DNA branch migration. The RuvB motors rotate together with the DNA substrate, which together with the progressing nucleotide cycle form the mechanistic basis for DNA recombination by continuous HJ branch migration. Branch migration allows RuvC to scan DNA until it finds its consensus sequence, where it cleaves and resolves cruciform DNA.</text>
</comment>
<feature type="binding site" evidence="9">
    <location>
        <position position="74"/>
    </location>
    <ligand>
        <name>ATP</name>
        <dbReference type="ChEBI" id="CHEBI:30616"/>
    </ligand>
</feature>
<keyword evidence="1 9" id="KW-0963">Cytoplasm</keyword>
<feature type="binding site" evidence="9">
    <location>
        <position position="180"/>
    </location>
    <ligand>
        <name>ATP</name>
        <dbReference type="ChEBI" id="CHEBI:30616"/>
    </ligand>
</feature>
<comment type="catalytic activity">
    <reaction evidence="9">
        <text>ATP + H2O = ADP + phosphate + H(+)</text>
        <dbReference type="Rhea" id="RHEA:13065"/>
        <dbReference type="ChEBI" id="CHEBI:15377"/>
        <dbReference type="ChEBI" id="CHEBI:15378"/>
        <dbReference type="ChEBI" id="CHEBI:30616"/>
        <dbReference type="ChEBI" id="CHEBI:43474"/>
        <dbReference type="ChEBI" id="CHEBI:456216"/>
    </reaction>
</comment>
<feature type="binding site" evidence="9">
    <location>
        <position position="71"/>
    </location>
    <ligand>
        <name>ATP</name>
        <dbReference type="ChEBI" id="CHEBI:30616"/>
    </ligand>
</feature>
<reference evidence="11 12" key="1">
    <citation type="journal article" date="2016" name="Nat. Commun.">
        <title>Thousands of microbial genomes shed light on interconnected biogeochemical processes in an aquifer system.</title>
        <authorList>
            <person name="Anantharaman K."/>
            <person name="Brown C.T."/>
            <person name="Hug L.A."/>
            <person name="Sharon I."/>
            <person name="Castelle C.J."/>
            <person name="Probst A.J."/>
            <person name="Thomas B.C."/>
            <person name="Singh A."/>
            <person name="Wilkins M.J."/>
            <person name="Karaoz U."/>
            <person name="Brodie E.L."/>
            <person name="Williams K.H."/>
            <person name="Hubbard S.S."/>
            <person name="Banfield J.F."/>
        </authorList>
    </citation>
    <scope>NUCLEOTIDE SEQUENCE [LARGE SCALE GENOMIC DNA]</scope>
</reference>
<dbReference type="STRING" id="1798692.A3G00_01655"/>
<dbReference type="GO" id="GO:0048476">
    <property type="term" value="C:Holliday junction resolvase complex"/>
    <property type="evidence" value="ECO:0007669"/>
    <property type="project" value="UniProtKB-UniRule"/>
</dbReference>
<evidence type="ECO:0000259" key="10">
    <source>
        <dbReference type="SMART" id="SM00382"/>
    </source>
</evidence>
<sequence>MEPETRNNENERIVAPQTQDDEEVINITLRPQTLVDFVGQNHIKDPLNISIEAAQKRQEPIEHVLLYGNPGLGKTTLANIIAKEMGGNIKVTAGPAFERVGDIAAILSNLEEGDVLFIDEIHRMNKTIEEVLYAAMEDFAVDIIIGKGPAARTMRMPLNKFTLIGATTKISLLSSPLRDRFGHVFHLNFYEPEDIEKIVNRNAKILSAEIEPEAVGLIAARSRRTPRVANRLLKRVRDFAEVRFGGKIHKQAAQSAFDMLNVDQHGLDEVDRKILHAIIHKFSGGPVGLNTLAAAIAEEMDTIESVYEPYLMQIGMLERTPRGRKATYSAYQHLGVENKFRPQEEMF</sequence>